<dbReference type="InterPro" id="IPR016169">
    <property type="entry name" value="FAD-bd_PCMH_sub2"/>
</dbReference>
<dbReference type="InterPro" id="IPR012951">
    <property type="entry name" value="BBE"/>
</dbReference>
<evidence type="ECO:0000256" key="2">
    <source>
        <dbReference type="ARBA" id="ARBA00005466"/>
    </source>
</evidence>
<dbReference type="GO" id="GO:0071949">
    <property type="term" value="F:FAD binding"/>
    <property type="evidence" value="ECO:0007669"/>
    <property type="project" value="InterPro"/>
</dbReference>
<dbReference type="InterPro" id="IPR050416">
    <property type="entry name" value="FAD-linked_Oxidoreductase"/>
</dbReference>
<name>A0A8H4K4B9_9HYPO</name>
<comment type="caution">
    <text evidence="8">The sequence shown here is derived from an EMBL/GenBank/DDBJ whole genome shotgun (WGS) entry which is preliminary data.</text>
</comment>
<evidence type="ECO:0000256" key="1">
    <source>
        <dbReference type="ARBA" id="ARBA00001974"/>
    </source>
</evidence>
<dbReference type="Gene3D" id="3.30.465.10">
    <property type="match status" value="2"/>
</dbReference>
<dbReference type="SUPFAM" id="SSF56176">
    <property type="entry name" value="FAD-binding/transporter-associated domain-like"/>
    <property type="match status" value="1"/>
</dbReference>
<sequence length="565" mass="61081">MKSVLSLALVPLALFTGSSSAAAANCRCLPTDKCWPSDSVWSKLNSTVNGALIKTVPLGSPCHDPNYDEAACAQVKADWKWPMTHIETSSSVMQNWFANQSCDPFVTQSKPCTLGNYVSYAVKVSNAKDVAAAIQFANQYNIRLVVRNTAHDYFGRSTGAGALAIWTHHLKSTEVVQWSDKLYTGPAFKLGAGIQGADSVEFGDKNGLTGVPGECPTVGLAGFTLGGGHSPLSTSYGLGADNTLEFEVVTAAGRIVRASATQNSDLYWALSGGGGASFGVVTSMTVRAHKTTTIGGATLTLIAGADKDAFYDAVTKFHEMLPDMIDLGSTVTYVLTRAYFAIKPVTIANSTGDYVKDEILGPFTDYLSKAGLKPTVSYTTLSFRDHYELYNGPLPGGHLEAAQFQFGGRLIPRAVVENEKDRVAFTKVLRNFGSSGIMVAGSGGKFEGYKGVSNGVPPAWRKAIMSLQFGTLWDATRWDDMIADQKKITETYMPQLVAVTPGSGTYMNEADFNEPNWKEVFYGPNWDKLVSIKRKWDPKSFFYNFKGIGSDAWTVAKDGRMCRAY</sequence>
<dbReference type="Pfam" id="PF01565">
    <property type="entry name" value="FAD_binding_4"/>
    <property type="match status" value="1"/>
</dbReference>
<dbReference type="PANTHER" id="PTHR42973">
    <property type="entry name" value="BINDING OXIDOREDUCTASE, PUTATIVE (AFU_ORTHOLOGUE AFUA_1G17690)-RELATED"/>
    <property type="match status" value="1"/>
</dbReference>
<accession>A0A8H4K4B9</accession>
<evidence type="ECO:0000256" key="4">
    <source>
        <dbReference type="ARBA" id="ARBA00022827"/>
    </source>
</evidence>
<evidence type="ECO:0000313" key="8">
    <source>
        <dbReference type="EMBL" id="KAF4443136.1"/>
    </source>
</evidence>
<keyword evidence="5" id="KW-0560">Oxidoreductase</keyword>
<feature type="chain" id="PRO_5034484977" evidence="6">
    <location>
        <begin position="24"/>
        <end position="565"/>
    </location>
</feature>
<dbReference type="OrthoDB" id="9983560at2759"/>
<dbReference type="AlphaFoldDB" id="A0A8H4K4B9"/>
<evidence type="ECO:0000256" key="6">
    <source>
        <dbReference type="SAM" id="SignalP"/>
    </source>
</evidence>
<dbReference type="InterPro" id="IPR016166">
    <property type="entry name" value="FAD-bd_PCMH"/>
</dbReference>
<dbReference type="PANTHER" id="PTHR42973:SF39">
    <property type="entry name" value="FAD-BINDING PCMH-TYPE DOMAIN-CONTAINING PROTEIN"/>
    <property type="match status" value="1"/>
</dbReference>
<dbReference type="PROSITE" id="PS51387">
    <property type="entry name" value="FAD_PCMH"/>
    <property type="match status" value="1"/>
</dbReference>
<comment type="similarity">
    <text evidence="2">Belongs to the oxygen-dependent FAD-linked oxidoreductase family.</text>
</comment>
<gene>
    <name evidence="8" type="ORF">F53441_11535</name>
</gene>
<evidence type="ECO:0000313" key="9">
    <source>
        <dbReference type="Proteomes" id="UP000605986"/>
    </source>
</evidence>
<organism evidence="8 9">
    <name type="scientific">Fusarium austroafricanum</name>
    <dbReference type="NCBI Taxonomy" id="2364996"/>
    <lineage>
        <taxon>Eukaryota</taxon>
        <taxon>Fungi</taxon>
        <taxon>Dikarya</taxon>
        <taxon>Ascomycota</taxon>
        <taxon>Pezizomycotina</taxon>
        <taxon>Sordariomycetes</taxon>
        <taxon>Hypocreomycetidae</taxon>
        <taxon>Hypocreales</taxon>
        <taxon>Nectriaceae</taxon>
        <taxon>Fusarium</taxon>
        <taxon>Fusarium concolor species complex</taxon>
    </lineage>
</organism>
<protein>
    <submittedName>
        <fullName evidence="8">Putative isoamyl alcohol oxidase</fullName>
    </submittedName>
</protein>
<comment type="cofactor">
    <cofactor evidence="1">
        <name>FAD</name>
        <dbReference type="ChEBI" id="CHEBI:57692"/>
    </cofactor>
</comment>
<evidence type="ECO:0000259" key="7">
    <source>
        <dbReference type="PROSITE" id="PS51387"/>
    </source>
</evidence>
<keyword evidence="3" id="KW-0285">Flavoprotein</keyword>
<dbReference type="InterPro" id="IPR036318">
    <property type="entry name" value="FAD-bd_PCMH-like_sf"/>
</dbReference>
<reference evidence="8" key="1">
    <citation type="submission" date="2020-01" db="EMBL/GenBank/DDBJ databases">
        <title>Identification and distribution of gene clusters putatively required for synthesis of sphingolipid metabolism inhibitors in phylogenetically diverse species of the filamentous fungus Fusarium.</title>
        <authorList>
            <person name="Kim H.-S."/>
            <person name="Busman M."/>
            <person name="Brown D.W."/>
            <person name="Divon H."/>
            <person name="Uhlig S."/>
            <person name="Proctor R.H."/>
        </authorList>
    </citation>
    <scope>NUCLEOTIDE SEQUENCE</scope>
    <source>
        <strain evidence="8">NRRL 53441</strain>
    </source>
</reference>
<feature type="signal peptide" evidence="6">
    <location>
        <begin position="1"/>
        <end position="23"/>
    </location>
</feature>
<evidence type="ECO:0000256" key="5">
    <source>
        <dbReference type="ARBA" id="ARBA00023002"/>
    </source>
</evidence>
<feature type="domain" description="FAD-binding PCMH-type" evidence="7">
    <location>
        <begin position="114"/>
        <end position="291"/>
    </location>
</feature>
<dbReference type="GO" id="GO:0016491">
    <property type="term" value="F:oxidoreductase activity"/>
    <property type="evidence" value="ECO:0007669"/>
    <property type="project" value="UniProtKB-KW"/>
</dbReference>
<dbReference type="InterPro" id="IPR006094">
    <property type="entry name" value="Oxid_FAD_bind_N"/>
</dbReference>
<keyword evidence="4" id="KW-0274">FAD</keyword>
<dbReference type="Proteomes" id="UP000605986">
    <property type="component" value="Unassembled WGS sequence"/>
</dbReference>
<evidence type="ECO:0000256" key="3">
    <source>
        <dbReference type="ARBA" id="ARBA00022630"/>
    </source>
</evidence>
<proteinExistence type="inferred from homology"/>
<dbReference type="Pfam" id="PF08031">
    <property type="entry name" value="BBE"/>
    <property type="match status" value="1"/>
</dbReference>
<dbReference type="EMBL" id="JAADJG010000582">
    <property type="protein sequence ID" value="KAF4443136.1"/>
    <property type="molecule type" value="Genomic_DNA"/>
</dbReference>
<keyword evidence="9" id="KW-1185">Reference proteome</keyword>
<keyword evidence="6" id="KW-0732">Signal</keyword>